<keyword evidence="5" id="KW-0969">Cilium</keyword>
<keyword evidence="3" id="KW-0975">Bacterial flagellum</keyword>
<keyword evidence="5" id="KW-0282">Flagellum</keyword>
<comment type="subcellular location">
    <subcellularLocation>
        <location evidence="1">Periplasmic flagellum</location>
    </subcellularLocation>
</comment>
<organism evidence="5 6">
    <name type="scientific">Treponema parvum</name>
    <dbReference type="NCBI Taxonomy" id="138851"/>
    <lineage>
        <taxon>Bacteria</taxon>
        <taxon>Pseudomonadati</taxon>
        <taxon>Spirochaetota</taxon>
        <taxon>Spirochaetia</taxon>
        <taxon>Spirochaetales</taxon>
        <taxon>Treponemataceae</taxon>
        <taxon>Treponema</taxon>
    </lineage>
</organism>
<feature type="chain" id="PRO_5037516415" evidence="4">
    <location>
        <begin position="21"/>
        <end position="242"/>
    </location>
</feature>
<dbReference type="GO" id="GO:0055040">
    <property type="term" value="C:periplasmic flagellum"/>
    <property type="evidence" value="ECO:0007669"/>
    <property type="project" value="UniProtKB-SubCell"/>
</dbReference>
<dbReference type="GO" id="GO:0030288">
    <property type="term" value="C:outer membrane-bounded periplasmic space"/>
    <property type="evidence" value="ECO:0007669"/>
    <property type="project" value="InterPro"/>
</dbReference>
<feature type="signal peptide" evidence="4">
    <location>
        <begin position="1"/>
        <end position="20"/>
    </location>
</feature>
<evidence type="ECO:0000256" key="1">
    <source>
        <dbReference type="ARBA" id="ARBA00004631"/>
    </source>
</evidence>
<proteinExistence type="predicted"/>
<dbReference type="InterPro" id="IPR006714">
    <property type="entry name" value="FlaA"/>
</dbReference>
<dbReference type="KEGG" id="tpav:HRQ91_04190"/>
<accession>A0A975F373</accession>
<dbReference type="GO" id="GO:0071973">
    <property type="term" value="P:bacterial-type flagellum-dependent cell motility"/>
    <property type="evidence" value="ECO:0007669"/>
    <property type="project" value="InterPro"/>
</dbReference>
<keyword evidence="2" id="KW-0574">Periplasm</keyword>
<keyword evidence="4" id="KW-0732">Signal</keyword>
<dbReference type="Proteomes" id="UP000671908">
    <property type="component" value="Chromosome"/>
</dbReference>
<evidence type="ECO:0000313" key="5">
    <source>
        <dbReference type="EMBL" id="QTQ13721.1"/>
    </source>
</evidence>
<evidence type="ECO:0000256" key="3">
    <source>
        <dbReference type="ARBA" id="ARBA00023143"/>
    </source>
</evidence>
<evidence type="ECO:0000313" key="6">
    <source>
        <dbReference type="Proteomes" id="UP000671908"/>
    </source>
</evidence>
<name>A0A975F373_9SPIR</name>
<keyword evidence="6" id="KW-1185">Reference proteome</keyword>
<reference evidence="5 6" key="1">
    <citation type="journal article" date="2021" name="Microbiol. Resour. Announc.">
        <title>Complete Genome Sequences of Three Human Oral Treponema parvum Isolates.</title>
        <authorList>
            <person name="Zeng H."/>
            <person name="Watt R.M."/>
        </authorList>
    </citation>
    <scope>NUCLEOTIDE SEQUENCE [LARGE SCALE GENOMIC DNA]</scope>
    <source>
        <strain evidence="5 6">ATCC 700770</strain>
    </source>
</reference>
<gene>
    <name evidence="5" type="ORF">HRQ91_04190</name>
</gene>
<evidence type="ECO:0000256" key="2">
    <source>
        <dbReference type="ARBA" id="ARBA00022764"/>
    </source>
</evidence>
<dbReference type="AlphaFoldDB" id="A0A975F373"/>
<keyword evidence="5" id="KW-0966">Cell projection</keyword>
<dbReference type="RefSeq" id="WP_210120403.1">
    <property type="nucleotide sequence ID" value="NZ_CP054142.1"/>
</dbReference>
<protein>
    <submittedName>
        <fullName evidence="5">Flagellar filament protein FlaA</fullName>
    </submittedName>
</protein>
<sequence>MKKYLLLSLFAIFSIGMSFAQVSLTEPDPSVIGNDSAEQALKNILVDNFEREGSWTVRMSLDAGVVTGRLFSGGPAGKEDEKELAEGEKDVGENNHSFGVKAEFFRRGINSIYIEAVRPIPIEGVTKTVSVWVAGRNMDHSLFLLVQDFFGRNYELYMGSLAFTSWKKITVAVPPSVDGVHGIVQSSAYYGNRPGLRITGFRIDCDPVNARGAYYVYFDGMHAVTDLYDIENHDVDDMDDNW</sequence>
<evidence type="ECO:0000256" key="4">
    <source>
        <dbReference type="SAM" id="SignalP"/>
    </source>
</evidence>
<dbReference type="Pfam" id="PF04620">
    <property type="entry name" value="FlaA"/>
    <property type="match status" value="1"/>
</dbReference>
<dbReference type="EMBL" id="CP054142">
    <property type="protein sequence ID" value="QTQ13721.1"/>
    <property type="molecule type" value="Genomic_DNA"/>
</dbReference>